<sequence length="737" mass="81717">MPATETTGGRPSTKLLQILFWAGVGLAPLAALLLLFGGGFVLQLAAVLAVLVVVLIGLSIALRPDNENVRGEIEEAMFEELDTLRDDIRGDITHAARATHGQLVERIGVLHETVDALRNQVDLMRGQLERTTRAAQQAAAQHAGPQPAGSAAVPQGVLRHTETVQVTTKTMVVDPTDQRRDGTVYGARPEIPQQRRPTSERDADWPQRPGEWSDRDGQDWHEPTDRARHDNGRVVEGSHWNEAPGRAGWNDRGDDRDQGERGGRAGSHDRGRAGREPSDWADQSDRTGHVSGHASGHGSGHGAGYGSGHDAGHAPGHGSGRGDWDEDGDGGRAERGGRGDWSDRGDGGGRGGRGEWADGDRADRGGRGEWADGDRADRDRADRGSRGERSDADTGRAARGDWGARDGDGGRDGGRRRREEWTDRGDGDRGRGEHAGRADHADRGERSRGDHADRGGRGEHTDRGGRDEQSDRTERGWGAERISRSERTERSEWTERSERSEWIERTEAPREESWTEQLLRERMARADGNGPSGEVERPGGRRRAHDPDDDAGNVTGVRTTDRWASVHSDERGGRELRMGERRAAVHADETGTHVRIEDRWASVRHEEYAPTTPEDEPRRESPRRSEARRERERQRDPDGHWSESSYEEARRDDAGTTRWSEVRRDRPALGAAQAALPASPTSRWQDPAPAREDERVSRRSRQDDDEDYGWNGSRDEARPRPTRQIVDFEGNDDRWLS</sequence>
<name>A0A919PR81_9ACTN</name>
<evidence type="ECO:0000256" key="1">
    <source>
        <dbReference type="SAM" id="MobiDB-lite"/>
    </source>
</evidence>
<keyword evidence="4" id="KW-1185">Reference proteome</keyword>
<keyword evidence="2" id="KW-0812">Transmembrane</keyword>
<feature type="compositionally biased region" description="Basic and acidic residues" evidence="1">
    <location>
        <begin position="689"/>
        <end position="702"/>
    </location>
</feature>
<feature type="compositionally biased region" description="Low complexity" evidence="1">
    <location>
        <begin position="134"/>
        <end position="152"/>
    </location>
</feature>
<keyword evidence="2" id="KW-0472">Membrane</keyword>
<feature type="compositionally biased region" description="Basic and acidic residues" evidence="1">
    <location>
        <begin position="197"/>
        <end position="233"/>
    </location>
</feature>
<protein>
    <submittedName>
        <fullName evidence="3">Uncharacterized protein</fullName>
    </submittedName>
</protein>
<feature type="region of interest" description="Disordered" evidence="1">
    <location>
        <begin position="172"/>
        <end position="737"/>
    </location>
</feature>
<evidence type="ECO:0000313" key="4">
    <source>
        <dbReference type="Proteomes" id="UP000660611"/>
    </source>
</evidence>
<feature type="compositionally biased region" description="Basic and acidic residues" evidence="1">
    <location>
        <begin position="249"/>
        <end position="288"/>
    </location>
</feature>
<feature type="compositionally biased region" description="Basic and acidic residues" evidence="1">
    <location>
        <begin position="329"/>
        <end position="525"/>
    </location>
</feature>
<reference evidence="3" key="1">
    <citation type="submission" date="2021-01" db="EMBL/GenBank/DDBJ databases">
        <title>Whole genome shotgun sequence of Dactylosporangium siamense NBRC 106093.</title>
        <authorList>
            <person name="Komaki H."/>
            <person name="Tamura T."/>
        </authorList>
    </citation>
    <scope>NUCLEOTIDE SEQUENCE</scope>
    <source>
        <strain evidence="3">NBRC 106093</strain>
    </source>
</reference>
<feature type="compositionally biased region" description="Basic and acidic residues" evidence="1">
    <location>
        <begin position="615"/>
        <end position="667"/>
    </location>
</feature>
<accession>A0A919PR81</accession>
<gene>
    <name evidence="3" type="ORF">Dsi01nite_050560</name>
</gene>
<keyword evidence="2" id="KW-1133">Transmembrane helix</keyword>
<feature type="region of interest" description="Disordered" evidence="1">
    <location>
        <begin position="132"/>
        <end position="154"/>
    </location>
</feature>
<feature type="compositionally biased region" description="Basic and acidic residues" evidence="1">
    <location>
        <begin position="567"/>
        <end position="608"/>
    </location>
</feature>
<feature type="transmembrane region" description="Helical" evidence="2">
    <location>
        <begin position="44"/>
        <end position="62"/>
    </location>
</feature>
<feature type="transmembrane region" description="Helical" evidence="2">
    <location>
        <begin position="18"/>
        <end position="37"/>
    </location>
</feature>
<proteinExistence type="predicted"/>
<evidence type="ECO:0000256" key="2">
    <source>
        <dbReference type="SAM" id="Phobius"/>
    </source>
</evidence>
<feature type="compositionally biased region" description="Gly residues" evidence="1">
    <location>
        <begin position="295"/>
        <end position="321"/>
    </location>
</feature>
<dbReference type="EMBL" id="BONQ01000079">
    <property type="protein sequence ID" value="GIG47015.1"/>
    <property type="molecule type" value="Genomic_DNA"/>
</dbReference>
<dbReference type="AlphaFoldDB" id="A0A919PR81"/>
<dbReference type="Proteomes" id="UP000660611">
    <property type="component" value="Unassembled WGS sequence"/>
</dbReference>
<evidence type="ECO:0000313" key="3">
    <source>
        <dbReference type="EMBL" id="GIG47015.1"/>
    </source>
</evidence>
<organism evidence="3 4">
    <name type="scientific">Dactylosporangium siamense</name>
    <dbReference type="NCBI Taxonomy" id="685454"/>
    <lineage>
        <taxon>Bacteria</taxon>
        <taxon>Bacillati</taxon>
        <taxon>Actinomycetota</taxon>
        <taxon>Actinomycetes</taxon>
        <taxon>Micromonosporales</taxon>
        <taxon>Micromonosporaceae</taxon>
        <taxon>Dactylosporangium</taxon>
    </lineage>
</organism>
<comment type="caution">
    <text evidence="3">The sequence shown here is derived from an EMBL/GenBank/DDBJ whole genome shotgun (WGS) entry which is preliminary data.</text>
</comment>
<dbReference type="RefSeq" id="WP_203848758.1">
    <property type="nucleotide sequence ID" value="NZ_BAAAVW010000016.1"/>
</dbReference>
<feature type="compositionally biased region" description="Low complexity" evidence="1">
    <location>
        <begin position="668"/>
        <end position="678"/>
    </location>
</feature>